<feature type="transmembrane region" description="Helical" evidence="1">
    <location>
        <begin position="26"/>
        <end position="46"/>
    </location>
</feature>
<keyword evidence="1" id="KW-1133">Transmembrane helix</keyword>
<sequence length="96" mass="11590">MMRKKWRSLREWWYGKPEQERKRLRSFIPLVLYTVAVVYGVIYLSILNSVNRYNRGETVKNWYSGDTPEIVAAREQEEKEMKESYSKLRKRVTGGR</sequence>
<name>A0A382KDP7_9ZZZZ</name>
<protein>
    <submittedName>
        <fullName evidence="2">Uncharacterized protein</fullName>
    </submittedName>
</protein>
<evidence type="ECO:0000313" key="2">
    <source>
        <dbReference type="EMBL" id="SVC22136.1"/>
    </source>
</evidence>
<evidence type="ECO:0000256" key="1">
    <source>
        <dbReference type="SAM" id="Phobius"/>
    </source>
</evidence>
<keyword evidence="1" id="KW-0812">Transmembrane</keyword>
<reference evidence="2" key="1">
    <citation type="submission" date="2018-05" db="EMBL/GenBank/DDBJ databases">
        <authorList>
            <person name="Lanie J.A."/>
            <person name="Ng W.-L."/>
            <person name="Kazmierczak K.M."/>
            <person name="Andrzejewski T.M."/>
            <person name="Davidsen T.M."/>
            <person name="Wayne K.J."/>
            <person name="Tettelin H."/>
            <person name="Glass J.I."/>
            <person name="Rusch D."/>
            <person name="Podicherti R."/>
            <person name="Tsui H.-C.T."/>
            <person name="Winkler M.E."/>
        </authorList>
    </citation>
    <scope>NUCLEOTIDE SEQUENCE</scope>
</reference>
<keyword evidence="1" id="KW-0472">Membrane</keyword>
<gene>
    <name evidence="2" type="ORF">METZ01_LOCUS274990</name>
</gene>
<dbReference type="EMBL" id="UINC01079788">
    <property type="protein sequence ID" value="SVC22136.1"/>
    <property type="molecule type" value="Genomic_DNA"/>
</dbReference>
<organism evidence="2">
    <name type="scientific">marine metagenome</name>
    <dbReference type="NCBI Taxonomy" id="408172"/>
    <lineage>
        <taxon>unclassified sequences</taxon>
        <taxon>metagenomes</taxon>
        <taxon>ecological metagenomes</taxon>
    </lineage>
</organism>
<accession>A0A382KDP7</accession>
<proteinExistence type="predicted"/>
<dbReference type="AlphaFoldDB" id="A0A382KDP7"/>